<name>A0A7S3GFW2_9EUKA</name>
<dbReference type="GO" id="GO:0015630">
    <property type="term" value="C:microtubule cytoskeleton"/>
    <property type="evidence" value="ECO:0007669"/>
    <property type="project" value="TreeGrafter"/>
</dbReference>
<feature type="compositionally biased region" description="Low complexity" evidence="3">
    <location>
        <begin position="132"/>
        <end position="143"/>
    </location>
</feature>
<feature type="compositionally biased region" description="Basic and acidic residues" evidence="3">
    <location>
        <begin position="73"/>
        <end position="83"/>
    </location>
</feature>
<dbReference type="GO" id="GO:0016887">
    <property type="term" value="F:ATP hydrolysis activity"/>
    <property type="evidence" value="ECO:0007669"/>
    <property type="project" value="InterPro"/>
</dbReference>
<reference evidence="5" key="1">
    <citation type="submission" date="2021-01" db="EMBL/GenBank/DDBJ databases">
        <authorList>
            <person name="Corre E."/>
            <person name="Pelletier E."/>
            <person name="Niang G."/>
            <person name="Scheremetjew M."/>
            <person name="Finn R."/>
            <person name="Kale V."/>
            <person name="Holt S."/>
            <person name="Cochrane G."/>
            <person name="Meng A."/>
            <person name="Brown T."/>
            <person name="Cohen L."/>
        </authorList>
    </citation>
    <scope>NUCLEOTIDE SEQUENCE</scope>
    <source>
        <strain evidence="5">NIES-2562</strain>
    </source>
</reference>
<dbReference type="SMART" id="SM00382">
    <property type="entry name" value="AAA"/>
    <property type="match status" value="1"/>
</dbReference>
<dbReference type="PANTHER" id="PTHR23074">
    <property type="entry name" value="AAA DOMAIN-CONTAINING"/>
    <property type="match status" value="1"/>
</dbReference>
<evidence type="ECO:0000259" key="4">
    <source>
        <dbReference type="SMART" id="SM00382"/>
    </source>
</evidence>
<dbReference type="Pfam" id="PF09336">
    <property type="entry name" value="Vps4_C"/>
    <property type="match status" value="1"/>
</dbReference>
<keyword evidence="2" id="KW-0067">ATP-binding</keyword>
<dbReference type="InterPro" id="IPR015415">
    <property type="entry name" value="Spast_Vps4_C"/>
</dbReference>
<dbReference type="EMBL" id="HBIB01041803">
    <property type="protein sequence ID" value="CAE0265023.1"/>
    <property type="molecule type" value="Transcribed_RNA"/>
</dbReference>
<feature type="compositionally biased region" description="Pro residues" evidence="3">
    <location>
        <begin position="144"/>
        <end position="160"/>
    </location>
</feature>
<dbReference type="Gene3D" id="1.10.8.60">
    <property type="match status" value="1"/>
</dbReference>
<dbReference type="InterPro" id="IPR003593">
    <property type="entry name" value="AAA+_ATPase"/>
</dbReference>
<dbReference type="Pfam" id="PF00004">
    <property type="entry name" value="AAA"/>
    <property type="match status" value="1"/>
</dbReference>
<dbReference type="GO" id="GO:0051013">
    <property type="term" value="P:microtubule severing"/>
    <property type="evidence" value="ECO:0007669"/>
    <property type="project" value="TreeGrafter"/>
</dbReference>
<feature type="region of interest" description="Disordered" evidence="3">
    <location>
        <begin position="394"/>
        <end position="460"/>
    </location>
</feature>
<dbReference type="Gene3D" id="2.60.120.560">
    <property type="entry name" value="Exo-inulinase, domain 1"/>
    <property type="match status" value="1"/>
</dbReference>
<feature type="compositionally biased region" description="Low complexity" evidence="3">
    <location>
        <begin position="85"/>
        <end position="94"/>
    </location>
</feature>
<dbReference type="FunFam" id="3.40.50.300:FF:000159">
    <property type="entry name" value="Katanin p60 ATPase-containing subunit A1"/>
    <property type="match status" value="1"/>
</dbReference>
<dbReference type="InterPro" id="IPR050304">
    <property type="entry name" value="MT-severing_AAA_ATPase"/>
</dbReference>
<evidence type="ECO:0000256" key="2">
    <source>
        <dbReference type="ARBA" id="ARBA00022840"/>
    </source>
</evidence>
<dbReference type="InterPro" id="IPR027417">
    <property type="entry name" value="P-loop_NTPase"/>
</dbReference>
<evidence type="ECO:0000256" key="1">
    <source>
        <dbReference type="ARBA" id="ARBA00022741"/>
    </source>
</evidence>
<dbReference type="InterPro" id="IPR003959">
    <property type="entry name" value="ATPase_AAA_core"/>
</dbReference>
<feature type="compositionally biased region" description="Polar residues" evidence="3">
    <location>
        <begin position="47"/>
        <end position="62"/>
    </location>
</feature>
<sequence>MNGLHDNGYEVNLQRALFDSFRSGLPAPLPSQSVSAAPAREFRISAARQQPIITRSSPSTFTPKPRSSLPGVGRKENLRREGIRPVPTSSTPSTPSDPPTPPPATSGRGGQQRGESGDKPKKRERRRPPRTADPAATTSFSSQPYPPPTAHPPATSPPPSMAGKCEGGRGEDPYAFAESNVPKRALNTGGRELAVPRGSGWTQRAGRGYFDFYSDSEIRIGSELKGFFLCTLDESPDVQVVKSGHFDIRASVTCERRGNSSSPQFLFIVIDYDKAQSTVSQPSFCSVTLDARDAMVRLERFRKGRQACSEEVRSRHLKSNAAVDVLVQVRGDVVTVSINGNAYIKQKKFPEIERENIYVPGRGPRDLCGHVGIAVHRSAATVCNFMVDGGSDVPMLPQVRDASSTTSSSMKGRGGGGGGGNNHVQTTGGVSDGGGGRRQQQNVAVNDRRRTRGRGTFSDGDPRYVDVIEGEILIDDPSTTWDDIAALKEAKRLLKEAVILPIVMPEYFTGIREPWKGVMLFGPPGTGKTMLAKAVASQAKTTFFSVTASTLLSRFVGDSEKLVKTLFKMARYYSPSTIFFDEIDALMGQRSDNEHDVSRRVKTELLTQMDGIPSSTKDDTSVMVLAATNRPWDLDDAFRRRLEKRIYIPLPESEARREMFQLYLNDVDMEEEGEEKVDMDELTHLTDGYSGADVFVVCKDAAMQPLRRMMAEGMEIDEIKEKFEAGGMKPPELKLKMSDMRESIQRCRPSVSNADIKRYEQWHDEFGSK</sequence>
<gene>
    <name evidence="5" type="ORF">PBIL07802_LOCUS27359</name>
</gene>
<accession>A0A7S3GFW2</accession>
<dbReference type="GO" id="GO:0005524">
    <property type="term" value="F:ATP binding"/>
    <property type="evidence" value="ECO:0007669"/>
    <property type="project" value="UniProtKB-KW"/>
</dbReference>
<dbReference type="PROSITE" id="PS00674">
    <property type="entry name" value="AAA"/>
    <property type="match status" value="1"/>
</dbReference>
<dbReference type="InterPro" id="IPR041569">
    <property type="entry name" value="AAA_lid_3"/>
</dbReference>
<dbReference type="AlphaFoldDB" id="A0A7S3GFW2"/>
<keyword evidence="1" id="KW-0547">Nucleotide-binding</keyword>
<feature type="compositionally biased region" description="Gly residues" evidence="3">
    <location>
        <begin position="412"/>
        <end position="421"/>
    </location>
</feature>
<feature type="compositionally biased region" description="Pro residues" evidence="3">
    <location>
        <begin position="95"/>
        <end position="104"/>
    </location>
</feature>
<proteinExistence type="predicted"/>
<dbReference type="Gene3D" id="3.40.50.300">
    <property type="entry name" value="P-loop containing nucleotide triphosphate hydrolases"/>
    <property type="match status" value="1"/>
</dbReference>
<evidence type="ECO:0000313" key="5">
    <source>
        <dbReference type="EMBL" id="CAE0265023.1"/>
    </source>
</evidence>
<dbReference type="Pfam" id="PF17862">
    <property type="entry name" value="AAA_lid_3"/>
    <property type="match status" value="1"/>
</dbReference>
<protein>
    <recommendedName>
        <fullName evidence="4">AAA+ ATPase domain-containing protein</fullName>
    </recommendedName>
</protein>
<dbReference type="SUPFAM" id="SSF52540">
    <property type="entry name" value="P-loop containing nucleoside triphosphate hydrolases"/>
    <property type="match status" value="1"/>
</dbReference>
<evidence type="ECO:0000256" key="3">
    <source>
        <dbReference type="SAM" id="MobiDB-lite"/>
    </source>
</evidence>
<feature type="region of interest" description="Disordered" evidence="3">
    <location>
        <begin position="25"/>
        <end position="175"/>
    </location>
</feature>
<dbReference type="InterPro" id="IPR003960">
    <property type="entry name" value="ATPase_AAA_CS"/>
</dbReference>
<dbReference type="PANTHER" id="PTHR23074:SF19">
    <property type="entry name" value="KATANIN P60 ATPASE-CONTAINING SUBUNIT A1"/>
    <property type="match status" value="1"/>
</dbReference>
<organism evidence="5">
    <name type="scientific">Palpitomonas bilix</name>
    <dbReference type="NCBI Taxonomy" id="652834"/>
    <lineage>
        <taxon>Eukaryota</taxon>
        <taxon>Eukaryota incertae sedis</taxon>
    </lineage>
</organism>
<feature type="domain" description="AAA+ ATPase" evidence="4">
    <location>
        <begin position="514"/>
        <end position="652"/>
    </location>
</feature>